<dbReference type="InterPro" id="IPR056913">
    <property type="entry name" value="TRAPPC10/Trs130_N"/>
</dbReference>
<dbReference type="EMBL" id="CAJFCJ010000008">
    <property type="protein sequence ID" value="CAD5118321.1"/>
    <property type="molecule type" value="Genomic_DNA"/>
</dbReference>
<dbReference type="GO" id="GO:0006891">
    <property type="term" value="P:intra-Golgi vesicle-mediated transport"/>
    <property type="evidence" value="ECO:0007669"/>
    <property type="project" value="TreeGrafter"/>
</dbReference>
<reference evidence="2 3" key="1">
    <citation type="submission" date="2020-08" db="EMBL/GenBank/DDBJ databases">
        <authorList>
            <person name="Hejnol A."/>
        </authorList>
    </citation>
    <scope>NUCLEOTIDE SEQUENCE [LARGE SCALE GENOMIC DNA]</scope>
</reference>
<dbReference type="GO" id="GO:0034498">
    <property type="term" value="P:early endosome to Golgi transport"/>
    <property type="evidence" value="ECO:0007669"/>
    <property type="project" value="TreeGrafter"/>
</dbReference>
<protein>
    <submittedName>
        <fullName evidence="2">DgyrCDS7034</fullName>
    </submittedName>
</protein>
<proteinExistence type="predicted"/>
<dbReference type="GO" id="GO:1990071">
    <property type="term" value="C:TRAPPII protein complex"/>
    <property type="evidence" value="ECO:0007669"/>
    <property type="project" value="InterPro"/>
</dbReference>
<name>A0A7I8VQH0_9ANNE</name>
<dbReference type="GO" id="GO:0005829">
    <property type="term" value="C:cytosol"/>
    <property type="evidence" value="ECO:0007669"/>
    <property type="project" value="GOC"/>
</dbReference>
<dbReference type="AlphaFoldDB" id="A0A7I8VQH0"/>
<dbReference type="Pfam" id="PF23036">
    <property type="entry name" value="TRAPPC10_1st"/>
    <property type="match status" value="1"/>
</dbReference>
<keyword evidence="3" id="KW-1185">Reference proteome</keyword>
<gene>
    <name evidence="2" type="ORF">DGYR_LOCUS6714</name>
</gene>
<dbReference type="OrthoDB" id="10256906at2759"/>
<evidence type="ECO:0000313" key="3">
    <source>
        <dbReference type="Proteomes" id="UP000549394"/>
    </source>
</evidence>
<evidence type="ECO:0000313" key="2">
    <source>
        <dbReference type="EMBL" id="CAD5118321.1"/>
    </source>
</evidence>
<dbReference type="Proteomes" id="UP000549394">
    <property type="component" value="Unassembled WGS sequence"/>
</dbReference>
<comment type="caution">
    <text evidence="2">The sequence shown here is derived from an EMBL/GenBank/DDBJ whole genome shotgun (WGS) entry which is preliminary data.</text>
</comment>
<dbReference type="PANTHER" id="PTHR13251:SF3">
    <property type="entry name" value="TRAFFICKING PROTEIN PARTICLE COMPLEX SUBUNIT 10"/>
    <property type="match status" value="1"/>
</dbReference>
<sequence>MENKPMVMWAGDPEIFRKLGDTMTACLPKEPIDWIRPHGRPTREIFLSATFIPYSADSLPNDNAWYLLGRTFFHIFWVDCDMDEYKSRVKKDLIDWLASLREKNILDFLVIVVMTEEARVKAKILRNSVYDKIKADFCNKSPEKCIILTDPLKSYGKATESWALVFKRTRQLLLDGITNCLMKFEDNMRAEREGRNQLGWSFFNYFLLQEELAFMFEMLKLYDDALLQYDELDALFTQFIQNHSQGETPDWLITEMANVDIDRYEGADLNIRFDVLKRKKIQDRCVSLLDFRVYLFSRQCTLLIVLNRAHQVVERALPFIYNTILEIKMLNLQSKYPGAEECWAVQTCLNIINTCNTNVPDKSERSYALSIALLRDYGRRKMKSLCEILNATPDKSNESYNVDLANKLKSCFRTKNDSVAVCNFAKALDSRQEIEKAYLEECELSMGIFKAVGRLRSARMIGREMALYYIEKKEYAKAENLLTEALKSFKADKWDWLADDTRLQIVECQKKLNSDTVYARSCMYVAASKSLPIAKRKHYQSEFFEVAKRVSEPMIVRCRPIFDLASMIPKKDCFSLTEVCEMTIKIINNLSEPVTVKSIKIMTCREEYKNTLTRRSSLPSVVSQDSVSDVMRNMSWDVEKKNDTILKASVTCRDQISPQNSKNLKDTDGKDIKSLVIKNVTVINPGENILTLTGLMDQVGFYQSSQLHIETDGLMFIKTINNSNIPDLITHFNVDYKQPTIRFFAGIPMQLEFNIYTGSVESHEQTPFVIQFQGDNSFVDLLTSQCSCTLQPFKCEEVSAKTVDILANLIPSIAEFFTIAISFENECLGSHQFRVEMQKLLTIEHRLKVSGHKTFCQITIRNNHDNALLVSSPELISTNLTFVNLGTLSEVYICPAKTGKFMLEVSKTDGKYECQPCEFVCKYSIPNEPFEGICRQNLNLEFIEALFEVEVKTASTEHQVVCGRECDLVIIITCLSSSYNGNVIYELNRHNNQYWMLSGQTSGIFEVHDSKINHDVLCKGLPMSSGLIPLPDIGLKISDLDGYRSLRSEEIYFKSTCNRVKVITSTGQSTLVVK</sequence>
<accession>A0A7I8VQH0</accession>
<dbReference type="PANTHER" id="PTHR13251">
    <property type="entry name" value="EPILEPSY HOLOPROSENCEPHALY CANDIDATE 1/TMEM1"/>
    <property type="match status" value="1"/>
</dbReference>
<evidence type="ECO:0000259" key="1">
    <source>
        <dbReference type="Pfam" id="PF23036"/>
    </source>
</evidence>
<organism evidence="2 3">
    <name type="scientific">Dimorphilus gyrociliatus</name>
    <dbReference type="NCBI Taxonomy" id="2664684"/>
    <lineage>
        <taxon>Eukaryota</taxon>
        <taxon>Metazoa</taxon>
        <taxon>Spiralia</taxon>
        <taxon>Lophotrochozoa</taxon>
        <taxon>Annelida</taxon>
        <taxon>Polychaeta</taxon>
        <taxon>Polychaeta incertae sedis</taxon>
        <taxon>Dinophilidae</taxon>
        <taxon>Dimorphilus</taxon>
    </lineage>
</organism>
<dbReference type="InterPro" id="IPR045126">
    <property type="entry name" value="TRAPPC10/Trs130"/>
</dbReference>
<feature type="domain" description="TRAPPC10/Trs130 N-terminal" evidence="1">
    <location>
        <begin position="2"/>
        <end position="312"/>
    </location>
</feature>